<organism evidence="5 6">
    <name type="scientific">Mytilus galloprovincialis</name>
    <name type="common">Mediterranean mussel</name>
    <dbReference type="NCBI Taxonomy" id="29158"/>
    <lineage>
        <taxon>Eukaryota</taxon>
        <taxon>Metazoa</taxon>
        <taxon>Spiralia</taxon>
        <taxon>Lophotrochozoa</taxon>
        <taxon>Mollusca</taxon>
        <taxon>Bivalvia</taxon>
        <taxon>Autobranchia</taxon>
        <taxon>Pteriomorphia</taxon>
        <taxon>Mytilida</taxon>
        <taxon>Mytiloidea</taxon>
        <taxon>Mytilidae</taxon>
        <taxon>Mytilinae</taxon>
        <taxon>Mytilus</taxon>
    </lineage>
</organism>
<dbReference type="AlphaFoldDB" id="A0A8B6HEX6"/>
<gene>
    <name evidence="5" type="ORF">MGAL_10B026519</name>
</gene>
<name>A0A8B6HEX6_MYTGA</name>
<dbReference type="EMBL" id="UYJE01010021">
    <property type="protein sequence ID" value="VDI78944.1"/>
    <property type="molecule type" value="Genomic_DNA"/>
</dbReference>
<evidence type="ECO:0000256" key="3">
    <source>
        <dbReference type="PROSITE-ProRule" id="PRU00023"/>
    </source>
</evidence>
<dbReference type="InterPro" id="IPR002110">
    <property type="entry name" value="Ankyrin_rpt"/>
</dbReference>
<dbReference type="Gene3D" id="1.25.40.20">
    <property type="entry name" value="Ankyrin repeat-containing domain"/>
    <property type="match status" value="6"/>
</dbReference>
<dbReference type="PANTHER" id="PTHR24198">
    <property type="entry name" value="ANKYRIN REPEAT AND PROTEIN KINASE DOMAIN-CONTAINING PROTEIN"/>
    <property type="match status" value="1"/>
</dbReference>
<feature type="repeat" description="ANK" evidence="3">
    <location>
        <begin position="894"/>
        <end position="930"/>
    </location>
</feature>
<feature type="repeat" description="ANK" evidence="3">
    <location>
        <begin position="54"/>
        <end position="86"/>
    </location>
</feature>
<comment type="caution">
    <text evidence="5">The sequence shown here is derived from an EMBL/GenBank/DDBJ whole genome shotgun (WGS) entry which is preliminary data.</text>
</comment>
<dbReference type="Proteomes" id="UP000596742">
    <property type="component" value="Unassembled WGS sequence"/>
</dbReference>
<dbReference type="InterPro" id="IPR001496">
    <property type="entry name" value="SOCS_box"/>
</dbReference>
<sequence length="1190" mass="134104">LNVVKSLLTAGADVNILTKDGKSPLFLLISKHSNQIVQTLFPLIIKKGADPNLGHYPPLVIAVQLQRISLVKSLLKHGAKVDIMNNRSETPLICASRMCYLERKDKVLETMNILVNEGASVNIKDEKGNPPLIISIENGCLRPKDVKSCDSNINKIVSFLLNRGADPNTQEDGRDTALFVAVQNMLPTVVESLLQFGANVDHRGENCESVLQRCVQTKNAHDSCFEVLNVLLRNNKYGDKINAFFPQFWKYIQNLTKQDGLEKYWYFTPNRPISDSVKVDKILIGKISSMVLSNAYVDPNITKEQQNSPLIYFCEIECLDAVKFLIQYKADVNHIGENGKTAVHHIMNINDSYTAISMLEYILSKEPNLYLKDTAGKTALDTLISSMNDQFLFKAGPIFMRQSYLYEGDRSKFITLRCLMIRLLEVGTSTEVAVLNKAMTYCSYAEDFTGIKALVSHGADVNFRDESGSSILHLCWFSCKNDAFEFIQWALREGSDISVVNSNGYSILISMLRSRYNCLENQHDKRDKMAAKLVRLFVKNKIQLVKDRNKDSILHIAAENRFVSTIDALIQYGMDEYDRNERGFTPLHSCLLFSADTIKVQRIFSNLLNRALLKEDLKSLGGGKLLHLASKITCNTGLDEDTKNLQTEITALLLNNGADPNDSFGDDVPLLEACRQINIGSAKLLLDSGANVNVTNSNRNSLLHVVVSVFCDKEKKLQLLKLLIERGINVNMVDSSGRSALFYAIVTLVEDDIYGIDEMECRNLIHASREIVSEFLKHGADLYIKADNCGDTVLSTFCRFGSDPSVGEVLLKGITESKVFNYNYCVKDAISNEQSKSRKTGWVSFVCMLLDKGASPNEFTGYDSNLIEVTTQGNFHLVEAMLKHGAAVNFADNTNRTALHYACILKNPQDRGVIIRKLVQFGADLSCPSVTGEKPLDTLLESMIYDIRKYGTKLDDPYCLQVEIDMSLFNLFVCGGCDLTPVKELKKGFLKEFHRRNPVRSNNLIGERMPVYSKSRYHSNESVLMTLLKNGLFKAAEYIIRCGWQLHKDRGFSYLKISQLPISSIDICGRWRQPDVRDSKDQFLDFLDNIDNGPKSLYILCRKRIRQQLITASKGAEIETKINILPIPAKIQAFLALKDFLQDKEIIKLENRFYLYVGYDESSSDVPSITGENDTTNIDEVVDYYKHQYK</sequence>
<dbReference type="PROSITE" id="PS50088">
    <property type="entry name" value="ANK_REPEAT"/>
    <property type="match status" value="3"/>
</dbReference>
<keyword evidence="1" id="KW-0677">Repeat</keyword>
<dbReference type="PANTHER" id="PTHR24198:SF165">
    <property type="entry name" value="ANKYRIN REPEAT-CONTAINING PROTEIN-RELATED"/>
    <property type="match status" value="1"/>
</dbReference>
<feature type="domain" description="SOCS box" evidence="4">
    <location>
        <begin position="1094"/>
        <end position="1141"/>
    </location>
</feature>
<dbReference type="PROSITE" id="PS50225">
    <property type="entry name" value="SOCS"/>
    <property type="match status" value="1"/>
</dbReference>
<evidence type="ECO:0000313" key="5">
    <source>
        <dbReference type="EMBL" id="VDI78944.1"/>
    </source>
</evidence>
<feature type="repeat" description="ANK" evidence="3">
    <location>
        <begin position="665"/>
        <end position="697"/>
    </location>
</feature>
<proteinExistence type="predicted"/>
<dbReference type="SMART" id="SM00248">
    <property type="entry name" value="ANK"/>
    <property type="match status" value="19"/>
</dbReference>
<dbReference type="SUPFAM" id="SSF48403">
    <property type="entry name" value="Ankyrin repeat"/>
    <property type="match status" value="3"/>
</dbReference>
<evidence type="ECO:0000259" key="4">
    <source>
        <dbReference type="PROSITE" id="PS50225"/>
    </source>
</evidence>
<dbReference type="Pfam" id="PF12796">
    <property type="entry name" value="Ank_2"/>
    <property type="match status" value="1"/>
</dbReference>
<protein>
    <recommendedName>
        <fullName evidence="4">SOCS box domain-containing protein</fullName>
    </recommendedName>
</protein>
<evidence type="ECO:0000256" key="1">
    <source>
        <dbReference type="ARBA" id="ARBA00022737"/>
    </source>
</evidence>
<accession>A0A8B6HEX6</accession>
<evidence type="ECO:0000313" key="6">
    <source>
        <dbReference type="Proteomes" id="UP000596742"/>
    </source>
</evidence>
<reference evidence="5" key="1">
    <citation type="submission" date="2018-11" db="EMBL/GenBank/DDBJ databases">
        <authorList>
            <person name="Alioto T."/>
            <person name="Alioto T."/>
        </authorList>
    </citation>
    <scope>NUCLEOTIDE SEQUENCE</scope>
</reference>
<keyword evidence="2 3" id="KW-0040">ANK repeat</keyword>
<dbReference type="InterPro" id="IPR036770">
    <property type="entry name" value="Ankyrin_rpt-contain_sf"/>
</dbReference>
<feature type="non-terminal residue" evidence="5">
    <location>
        <position position="1"/>
    </location>
</feature>
<evidence type="ECO:0000256" key="2">
    <source>
        <dbReference type="ARBA" id="ARBA00023043"/>
    </source>
</evidence>
<keyword evidence="6" id="KW-1185">Reference proteome</keyword>
<dbReference type="OrthoDB" id="6197354at2759"/>